<evidence type="ECO:0000256" key="6">
    <source>
        <dbReference type="ARBA" id="ARBA00023146"/>
    </source>
</evidence>
<dbReference type="InterPro" id="IPR014729">
    <property type="entry name" value="Rossmann-like_a/b/a_fold"/>
</dbReference>
<dbReference type="Proteomes" id="UP000886100">
    <property type="component" value="Unassembled WGS sequence"/>
</dbReference>
<dbReference type="SUPFAM" id="SSF52374">
    <property type="entry name" value="Nucleotidylyl transferase"/>
    <property type="match status" value="1"/>
</dbReference>
<keyword evidence="4 7" id="KW-0862">Zinc</keyword>
<evidence type="ECO:0000259" key="9">
    <source>
        <dbReference type="Pfam" id="PF00749"/>
    </source>
</evidence>
<dbReference type="InterPro" id="IPR020058">
    <property type="entry name" value="Glu/Gln-tRNA-synth_Ib_cat-dom"/>
</dbReference>
<proteinExistence type="inferred from homology"/>
<dbReference type="PRINTS" id="PR00987">
    <property type="entry name" value="TRNASYNTHGLU"/>
</dbReference>
<organism evidence="10">
    <name type="scientific">Thiolapillus brandeum</name>
    <dbReference type="NCBI Taxonomy" id="1076588"/>
    <lineage>
        <taxon>Bacteria</taxon>
        <taxon>Pseudomonadati</taxon>
        <taxon>Pseudomonadota</taxon>
        <taxon>Gammaproteobacteria</taxon>
        <taxon>Chromatiales</taxon>
        <taxon>Sedimenticolaceae</taxon>
        <taxon>Thiolapillus</taxon>
    </lineage>
</organism>
<keyword evidence="5 7" id="KW-0067">ATP-binding</keyword>
<feature type="short sequence motif" description="'KMSKS' region" evidence="7">
    <location>
        <begin position="236"/>
        <end position="240"/>
    </location>
</feature>
<evidence type="ECO:0000256" key="8">
    <source>
        <dbReference type="RuleBase" id="RU363037"/>
    </source>
</evidence>
<evidence type="ECO:0000256" key="1">
    <source>
        <dbReference type="ARBA" id="ARBA00022598"/>
    </source>
</evidence>
<comment type="cofactor">
    <cofactor evidence="7">
        <name>Zn(2+)</name>
        <dbReference type="ChEBI" id="CHEBI:29105"/>
    </cofactor>
    <text evidence="7">Binds 1 zinc ion per subunit.</text>
</comment>
<dbReference type="FunFam" id="3.40.50.620:FF:000093">
    <property type="entry name" value="Glutamyl-Q tRNA(Asp) synthetase"/>
    <property type="match status" value="1"/>
</dbReference>
<dbReference type="GO" id="GO:0005524">
    <property type="term" value="F:ATP binding"/>
    <property type="evidence" value="ECO:0007669"/>
    <property type="project" value="UniProtKB-KW"/>
</dbReference>
<reference evidence="10" key="1">
    <citation type="journal article" date="2020" name="mSystems">
        <title>Genome- and Community-Level Interaction Insights into Carbon Utilization and Element Cycling Functions of Hydrothermarchaeota in Hydrothermal Sediment.</title>
        <authorList>
            <person name="Zhou Z."/>
            <person name="Liu Y."/>
            <person name="Xu W."/>
            <person name="Pan J."/>
            <person name="Luo Z.H."/>
            <person name="Li M."/>
        </authorList>
    </citation>
    <scope>NUCLEOTIDE SEQUENCE [LARGE SCALE GENOMIC DNA]</scope>
    <source>
        <strain evidence="10">HyVt-535</strain>
    </source>
</reference>
<evidence type="ECO:0000256" key="7">
    <source>
        <dbReference type="HAMAP-Rule" id="MF_01428"/>
    </source>
</evidence>
<dbReference type="GO" id="GO:0006400">
    <property type="term" value="P:tRNA modification"/>
    <property type="evidence" value="ECO:0007669"/>
    <property type="project" value="InterPro"/>
</dbReference>
<feature type="binding site" evidence="7">
    <location>
        <position position="126"/>
    </location>
    <ligand>
        <name>Zn(2+)</name>
        <dbReference type="ChEBI" id="CHEBI:29105"/>
    </ligand>
</feature>
<feature type="short sequence motif" description="'HIGH' region" evidence="7">
    <location>
        <begin position="13"/>
        <end position="23"/>
    </location>
</feature>
<dbReference type="EC" id="6.1.1.-" evidence="7"/>
<evidence type="ECO:0000256" key="2">
    <source>
        <dbReference type="ARBA" id="ARBA00022723"/>
    </source>
</evidence>
<feature type="binding site" evidence="7">
    <location>
        <position position="46"/>
    </location>
    <ligand>
        <name>L-glutamate</name>
        <dbReference type="ChEBI" id="CHEBI:29985"/>
    </ligand>
</feature>
<dbReference type="HAMAP" id="MF_01428">
    <property type="entry name" value="Glu_Q_tRNA_synth"/>
    <property type="match status" value="1"/>
</dbReference>
<dbReference type="PANTHER" id="PTHR43311">
    <property type="entry name" value="GLUTAMATE--TRNA LIGASE"/>
    <property type="match status" value="1"/>
</dbReference>
<dbReference type="InterPro" id="IPR049940">
    <property type="entry name" value="GluQ/Sye"/>
</dbReference>
<dbReference type="GO" id="GO:0008270">
    <property type="term" value="F:zinc ion binding"/>
    <property type="evidence" value="ECO:0007669"/>
    <property type="project" value="UniProtKB-UniRule"/>
</dbReference>
<evidence type="ECO:0000256" key="4">
    <source>
        <dbReference type="ARBA" id="ARBA00022833"/>
    </source>
</evidence>
<name>A0A7C5IYR1_9GAMM</name>
<sequence length="296" mass="33199">MSPGIPYRGRFAPSPTGPLHFGSLVAAVGSYADALAHRGEWLVRMEDVDEGRRVAGAADDILRTLEAFGFHWQGEVLHQSRRKARYREVMEELSRRGLAYPCGCTRREVERLGTPGVEGPVYPGICRNGLPAGKRPRAVRLRVPEREICFEDAIHGLQCQQLAREVGDFVIRRADGFFAYQLAVVVDDFDQGITQVVRGADLLRSTPRQIHLQRLLDAPLPRYAHLPLVLDEAGRKLSKRDRAHPVDPARPLEGLLAAWRFLGQLPPEEPPTGTEAFWEWAALSWDPARVPRVQAR</sequence>
<keyword evidence="6 7" id="KW-0030">Aminoacyl-tRNA synthetase</keyword>
<dbReference type="NCBIfam" id="TIGR03838">
    <property type="entry name" value="queuosine_YadB"/>
    <property type="match status" value="1"/>
</dbReference>
<comment type="similarity">
    <text evidence="7">Belongs to the class-I aminoacyl-tRNA synthetase family. GluQ subfamily.</text>
</comment>
<dbReference type="Gene3D" id="3.40.50.620">
    <property type="entry name" value="HUPs"/>
    <property type="match status" value="1"/>
</dbReference>
<dbReference type="InterPro" id="IPR022380">
    <property type="entry name" value="Glu-Q_tRNA(Asp)_Synthase"/>
</dbReference>
<evidence type="ECO:0000256" key="5">
    <source>
        <dbReference type="ARBA" id="ARBA00022840"/>
    </source>
</evidence>
<dbReference type="InterPro" id="IPR000924">
    <property type="entry name" value="Glu/Gln-tRNA-synth"/>
</dbReference>
<comment type="function">
    <text evidence="7">Catalyzes the tRNA-independent activation of glutamate in presence of ATP and the subsequent transfer of glutamate onto a tRNA(Asp). Glutamate is transferred on the 2-amino-5-(4,5-dihydroxy-2-cyclopenten-1-yl) moiety of the queuosine in the wobble position of the QUC anticodon.</text>
</comment>
<keyword evidence="1 7" id="KW-0436">Ligase</keyword>
<dbReference type="EMBL" id="DROM01000089">
    <property type="protein sequence ID" value="HHH12876.1"/>
    <property type="molecule type" value="Genomic_DNA"/>
</dbReference>
<dbReference type="AlphaFoldDB" id="A0A7C5IYR1"/>
<dbReference type="Pfam" id="PF00749">
    <property type="entry name" value="tRNA-synt_1c"/>
    <property type="match status" value="1"/>
</dbReference>
<feature type="binding site" evidence="7">
    <location>
        <position position="239"/>
    </location>
    <ligand>
        <name>ATP</name>
        <dbReference type="ChEBI" id="CHEBI:30616"/>
    </ligand>
</feature>
<protein>
    <recommendedName>
        <fullName evidence="7">Glutamyl-Q tRNA(Asp) synthetase</fullName>
        <shortName evidence="7">Glu-Q-RSs</shortName>
        <ecNumber evidence="7">6.1.1.-</ecNumber>
    </recommendedName>
</protein>
<dbReference type="PANTHER" id="PTHR43311:SF1">
    <property type="entry name" value="GLUTAMYL-Q TRNA(ASP) SYNTHETASE"/>
    <property type="match status" value="1"/>
</dbReference>
<accession>A0A7C5IYR1</accession>
<feature type="binding site" evidence="7">
    <location>
        <position position="122"/>
    </location>
    <ligand>
        <name>Zn(2+)</name>
        <dbReference type="ChEBI" id="CHEBI:29105"/>
    </ligand>
</feature>
<dbReference type="NCBIfam" id="NF004314">
    <property type="entry name" value="PRK05710.1-3"/>
    <property type="match status" value="1"/>
</dbReference>
<feature type="domain" description="Glutamyl/glutaminyl-tRNA synthetase class Ib catalytic" evidence="9">
    <location>
        <begin position="8"/>
        <end position="244"/>
    </location>
</feature>
<feature type="binding site" evidence="7">
    <location>
        <begin position="10"/>
        <end position="14"/>
    </location>
    <ligand>
        <name>L-glutamate</name>
        <dbReference type="ChEBI" id="CHEBI:29985"/>
    </ligand>
</feature>
<comment type="caution">
    <text evidence="10">The sequence shown here is derived from an EMBL/GenBank/DDBJ whole genome shotgun (WGS) entry which is preliminary data.</text>
</comment>
<feature type="binding site" evidence="7">
    <location>
        <position position="104"/>
    </location>
    <ligand>
        <name>Zn(2+)</name>
        <dbReference type="ChEBI" id="CHEBI:29105"/>
    </ligand>
</feature>
<keyword evidence="3 7" id="KW-0547">Nucleotide-binding</keyword>
<feature type="binding site" evidence="7">
    <location>
        <position position="102"/>
    </location>
    <ligand>
        <name>Zn(2+)</name>
        <dbReference type="ChEBI" id="CHEBI:29105"/>
    </ligand>
</feature>
<keyword evidence="2 7" id="KW-0479">Metal-binding</keyword>
<dbReference type="GO" id="GO:0004818">
    <property type="term" value="F:glutamate-tRNA ligase activity"/>
    <property type="evidence" value="ECO:0007669"/>
    <property type="project" value="TreeGrafter"/>
</dbReference>
<feature type="binding site" evidence="7">
    <location>
        <position position="180"/>
    </location>
    <ligand>
        <name>L-glutamate</name>
        <dbReference type="ChEBI" id="CHEBI:29985"/>
    </ligand>
</feature>
<evidence type="ECO:0000313" key="10">
    <source>
        <dbReference type="EMBL" id="HHH12876.1"/>
    </source>
</evidence>
<keyword evidence="8" id="KW-0648">Protein biosynthesis</keyword>
<evidence type="ECO:0000256" key="3">
    <source>
        <dbReference type="ARBA" id="ARBA00022741"/>
    </source>
</evidence>
<gene>
    <name evidence="7" type="primary">gluQ</name>
    <name evidence="10" type="ORF">ENJ98_01435</name>
</gene>
<feature type="binding site" evidence="7">
    <location>
        <position position="198"/>
    </location>
    <ligand>
        <name>L-glutamate</name>
        <dbReference type="ChEBI" id="CHEBI:29985"/>
    </ligand>
</feature>
<dbReference type="GO" id="GO:0006424">
    <property type="term" value="P:glutamyl-tRNA aminoacylation"/>
    <property type="evidence" value="ECO:0007669"/>
    <property type="project" value="InterPro"/>
</dbReference>
<dbReference type="GO" id="GO:0005829">
    <property type="term" value="C:cytosol"/>
    <property type="evidence" value="ECO:0007669"/>
    <property type="project" value="TreeGrafter"/>
</dbReference>